<accession>A0AAP2D6V5</accession>
<dbReference type="SMART" id="SM00320">
    <property type="entry name" value="WD40"/>
    <property type="match status" value="6"/>
</dbReference>
<comment type="caution">
    <text evidence="5">The sequence shown here is derived from an EMBL/GenBank/DDBJ whole genome shotgun (WGS) entry which is preliminary data.</text>
</comment>
<evidence type="ECO:0000256" key="3">
    <source>
        <dbReference type="SAM" id="Phobius"/>
    </source>
</evidence>
<dbReference type="PANTHER" id="PTHR19879">
    <property type="entry name" value="TRANSCRIPTION INITIATION FACTOR TFIID"/>
    <property type="match status" value="1"/>
</dbReference>
<feature type="domain" description="Novel STAND NTPase 1" evidence="4">
    <location>
        <begin position="30"/>
        <end position="445"/>
    </location>
</feature>
<dbReference type="InterPro" id="IPR015943">
    <property type="entry name" value="WD40/YVTN_repeat-like_dom_sf"/>
</dbReference>
<dbReference type="SUPFAM" id="SSF50978">
    <property type="entry name" value="WD40 repeat-like"/>
    <property type="match status" value="1"/>
</dbReference>
<dbReference type="InterPro" id="IPR001680">
    <property type="entry name" value="WD40_rpt"/>
</dbReference>
<feature type="repeat" description="WD" evidence="1">
    <location>
        <begin position="930"/>
        <end position="971"/>
    </location>
</feature>
<name>A0AAP2D6V5_9BACT</name>
<keyword evidence="6" id="KW-1185">Reference proteome</keyword>
<evidence type="ECO:0000256" key="2">
    <source>
        <dbReference type="SAM" id="Coils"/>
    </source>
</evidence>
<evidence type="ECO:0000256" key="1">
    <source>
        <dbReference type="PROSITE-ProRule" id="PRU00221"/>
    </source>
</evidence>
<dbReference type="InterPro" id="IPR036322">
    <property type="entry name" value="WD40_repeat_dom_sf"/>
</dbReference>
<keyword evidence="3" id="KW-0812">Transmembrane</keyword>
<proteinExistence type="predicted"/>
<dbReference type="AlphaFoldDB" id="A0AAP2D6V5"/>
<dbReference type="RefSeq" id="WP_254089746.1">
    <property type="nucleotide sequence ID" value="NZ_JAHESC010000009.1"/>
</dbReference>
<evidence type="ECO:0000259" key="4">
    <source>
        <dbReference type="Pfam" id="PF20703"/>
    </source>
</evidence>
<dbReference type="Pfam" id="PF00400">
    <property type="entry name" value="WD40"/>
    <property type="match status" value="1"/>
</dbReference>
<keyword evidence="3" id="KW-1133">Transmembrane helix</keyword>
<dbReference type="PROSITE" id="PS50082">
    <property type="entry name" value="WD_REPEATS_2"/>
    <property type="match status" value="1"/>
</dbReference>
<dbReference type="EMBL" id="JAHESC010000009">
    <property type="protein sequence ID" value="MBT1686508.1"/>
    <property type="molecule type" value="Genomic_DNA"/>
</dbReference>
<keyword evidence="1" id="KW-0853">WD repeat</keyword>
<dbReference type="Gene3D" id="2.130.10.10">
    <property type="entry name" value="YVTN repeat-like/Quinoprotein amine dehydrogenase"/>
    <property type="match status" value="2"/>
</dbReference>
<evidence type="ECO:0000313" key="5">
    <source>
        <dbReference type="EMBL" id="MBT1686508.1"/>
    </source>
</evidence>
<dbReference type="InterPro" id="IPR027417">
    <property type="entry name" value="P-loop_NTPase"/>
</dbReference>
<protein>
    <recommendedName>
        <fullName evidence="4">Novel STAND NTPase 1 domain-containing protein</fullName>
    </recommendedName>
</protein>
<evidence type="ECO:0000313" key="6">
    <source>
        <dbReference type="Proteomes" id="UP001319180"/>
    </source>
</evidence>
<dbReference type="Gene3D" id="3.40.50.300">
    <property type="entry name" value="P-loop containing nucleotide triphosphate hydrolases"/>
    <property type="match status" value="1"/>
</dbReference>
<dbReference type="PANTHER" id="PTHR19879:SF9">
    <property type="entry name" value="TRANSCRIPTION INITIATION FACTOR TFIID SUBUNIT 5"/>
    <property type="match status" value="1"/>
</dbReference>
<sequence length="1049" mass="117581">MPNRPLHNEDPDFASDPAVVSDLRLRTENPFPGLRPFSLEDCHLFFGREGQINEILQQLAQNRFVTVMGYSGSGKSSLMACGLIPVLYGGFVTDSGPAWRAVIARPGAAPIDGLVDAVIDFMLKSKRITTDEVILHRAIVSSLLRSGPEGLLEIVRYLQTDKQENIFFLVDQFEEILRHRHDHGEVAENDAQLYVNLFLTAVKQDTVPVYVAFTMRSEFIGECAAFPGLTRLINSSSYLVPQMTREQKKMAIEGPTAVAGGQISQRLVKRLLNDMGNDQDQLPILQHALMRTWDYWALNHEPGEPLDIRHYTAIGRIAQALSQHANEAFDELSLRDKVIAEVLFKNITEKNQENRGMRRPARLGLIAQLAECSIAEAMHVVEHFRKPGRSFLMPAAHIPLTENSMIELSHESLIRIWNRLEVWVEDEFESAAMYKRLSEAAAMYQIGKTGLWRPPDLQLALNWQKKQKPTREWGQRYDEAFERAIVFLDTSRITYEAELKNLEMMQRRVLRRTRATAVILGIAFIVAILFFVYAYLQKLQADADRRYAEVQRNEAQVQREEALKQKTEADRQKQDAISARELADNYNKELHSSIQELEVAKRAAEAALEKARIEEQRAIAAGTVAKENAELAELKKEEAELNYQLANGLYMLAIAQNLATKSVQEDDDKDLAGLQAMQGYIFHSRYRGKLYDPYIYRGLYSALTKLSGASYNGMKIQGPPRVHLRSLVVSEKNNSFFTAGADGRIYKCDYDKLTNAVTGYVTPYPSKVIAMSQDEVYLVNGSDSTFLQVYTLKGGGRAQVIKGFSGATNDVEFIPGSSDFIVSSGGKTISRVNAQTGQNQVLLTLPFELKAINIRADGRMLAGAAWSGQVVLIDLIKNTYTVLADDGATRVLSVNFSPSGNYLAYGVDDLTNRRGLVRLYDFATRETRQFTGHRAGVNDVAFSPDEQLLASAGLDKRLQLYVLNNPEDLPVEMENNNGFVWDIAFAKGSSLLIAACSESEIRVWPTSPADLANRICPVLTRNMTQDEWQKYVGDQIAYESTCPGPSATH</sequence>
<gene>
    <name evidence="5" type="ORF">KK078_08080</name>
</gene>
<organism evidence="5 6">
    <name type="scientific">Dawidia soli</name>
    <dbReference type="NCBI Taxonomy" id="2782352"/>
    <lineage>
        <taxon>Bacteria</taxon>
        <taxon>Pseudomonadati</taxon>
        <taxon>Bacteroidota</taxon>
        <taxon>Cytophagia</taxon>
        <taxon>Cytophagales</taxon>
        <taxon>Chryseotaleaceae</taxon>
        <taxon>Dawidia</taxon>
    </lineage>
</organism>
<dbReference type="SUPFAM" id="SSF52540">
    <property type="entry name" value="P-loop containing nucleoside triphosphate hydrolases"/>
    <property type="match status" value="1"/>
</dbReference>
<feature type="coiled-coil region" evidence="2">
    <location>
        <begin position="540"/>
        <end position="644"/>
    </location>
</feature>
<dbReference type="Proteomes" id="UP001319180">
    <property type="component" value="Unassembled WGS sequence"/>
</dbReference>
<dbReference type="PROSITE" id="PS50294">
    <property type="entry name" value="WD_REPEATS_REGION"/>
    <property type="match status" value="1"/>
</dbReference>
<dbReference type="Pfam" id="PF20703">
    <property type="entry name" value="nSTAND1"/>
    <property type="match status" value="1"/>
</dbReference>
<dbReference type="InterPro" id="IPR049052">
    <property type="entry name" value="nSTAND1"/>
</dbReference>
<feature type="transmembrane region" description="Helical" evidence="3">
    <location>
        <begin position="515"/>
        <end position="536"/>
    </location>
</feature>
<keyword evidence="3" id="KW-0472">Membrane</keyword>
<reference evidence="5 6" key="1">
    <citation type="submission" date="2021-05" db="EMBL/GenBank/DDBJ databases">
        <title>A Polyphasic approach of four new species of the genus Ohtaekwangia: Ohtaekwangia histidinii sp. nov., Ohtaekwangia cretensis sp. nov., Ohtaekwangia indiensis sp. nov., Ohtaekwangia reichenbachii sp. nov. from diverse environment.</title>
        <authorList>
            <person name="Octaviana S."/>
        </authorList>
    </citation>
    <scope>NUCLEOTIDE SEQUENCE [LARGE SCALE GENOMIC DNA]</scope>
    <source>
        <strain evidence="5 6">PWU37</strain>
    </source>
</reference>
<keyword evidence="2" id="KW-0175">Coiled coil</keyword>